<keyword evidence="1" id="KW-0812">Transmembrane</keyword>
<evidence type="ECO:0000313" key="2">
    <source>
        <dbReference type="EMBL" id="VAV97103.1"/>
    </source>
</evidence>
<sequence length="84" mass="9429">MQLTFSLYSVAGLLIMMGLGLIVLGIYQRWLYPTMRRRHEKAKVTGSHGRDPADIRLVFKSLALLVLPTLGFLYGDPVLTSFFG</sequence>
<feature type="transmembrane region" description="Helical" evidence="1">
    <location>
        <begin position="57"/>
        <end position="75"/>
    </location>
</feature>
<feature type="transmembrane region" description="Helical" evidence="1">
    <location>
        <begin position="6"/>
        <end position="27"/>
    </location>
</feature>
<organism evidence="2">
    <name type="scientific">hydrothermal vent metagenome</name>
    <dbReference type="NCBI Taxonomy" id="652676"/>
    <lineage>
        <taxon>unclassified sequences</taxon>
        <taxon>metagenomes</taxon>
        <taxon>ecological metagenomes</taxon>
    </lineage>
</organism>
<name>A0A3B0SL42_9ZZZZ</name>
<dbReference type="EMBL" id="UOEC01000139">
    <property type="protein sequence ID" value="VAV97103.1"/>
    <property type="molecule type" value="Genomic_DNA"/>
</dbReference>
<proteinExistence type="predicted"/>
<keyword evidence="1" id="KW-1133">Transmembrane helix</keyword>
<accession>A0A3B0SL42</accession>
<keyword evidence="1" id="KW-0472">Membrane</keyword>
<gene>
    <name evidence="2" type="ORF">MNBD_ALPHA08-1712</name>
</gene>
<reference evidence="2" key="1">
    <citation type="submission" date="2018-06" db="EMBL/GenBank/DDBJ databases">
        <authorList>
            <person name="Zhirakovskaya E."/>
        </authorList>
    </citation>
    <scope>NUCLEOTIDE SEQUENCE</scope>
</reference>
<evidence type="ECO:0000256" key="1">
    <source>
        <dbReference type="SAM" id="Phobius"/>
    </source>
</evidence>
<protein>
    <submittedName>
        <fullName evidence="2">Uncharacterized protein</fullName>
    </submittedName>
</protein>
<dbReference type="AlphaFoldDB" id="A0A3B0SL42"/>